<dbReference type="KEGG" id="wvi:Weevi_0641"/>
<evidence type="ECO:0000313" key="11">
    <source>
        <dbReference type="Proteomes" id="UP000008641"/>
    </source>
</evidence>
<dbReference type="FunFam" id="3.40.430.10:FF:000001">
    <property type="entry name" value="Dihydrofolate reductase"/>
    <property type="match status" value="1"/>
</dbReference>
<dbReference type="PRINTS" id="PR00070">
    <property type="entry name" value="DHFR"/>
</dbReference>
<dbReference type="STRING" id="865938.Weevi_0641"/>
<evidence type="ECO:0000256" key="3">
    <source>
        <dbReference type="ARBA" id="ARBA00012856"/>
    </source>
</evidence>
<dbReference type="Gene3D" id="3.40.430.10">
    <property type="entry name" value="Dihydrofolate Reductase, subunit A"/>
    <property type="match status" value="1"/>
</dbReference>
<dbReference type="CDD" id="cd00209">
    <property type="entry name" value="DHFR"/>
    <property type="match status" value="1"/>
</dbReference>
<comment type="catalytic activity">
    <reaction evidence="8">
        <text>(6S)-5,6,7,8-tetrahydrofolate + NADP(+) = 7,8-dihydrofolate + NADPH + H(+)</text>
        <dbReference type="Rhea" id="RHEA:15009"/>
        <dbReference type="ChEBI" id="CHEBI:15378"/>
        <dbReference type="ChEBI" id="CHEBI:57451"/>
        <dbReference type="ChEBI" id="CHEBI:57453"/>
        <dbReference type="ChEBI" id="CHEBI:57783"/>
        <dbReference type="ChEBI" id="CHEBI:58349"/>
        <dbReference type="EC" id="1.5.1.3"/>
    </reaction>
</comment>
<evidence type="ECO:0000259" key="9">
    <source>
        <dbReference type="PROSITE" id="PS51330"/>
    </source>
</evidence>
<keyword evidence="5 8" id="KW-0521">NADP</keyword>
<evidence type="ECO:0000256" key="2">
    <source>
        <dbReference type="ARBA" id="ARBA00009539"/>
    </source>
</evidence>
<evidence type="ECO:0000256" key="1">
    <source>
        <dbReference type="ARBA" id="ARBA00004903"/>
    </source>
</evidence>
<comment type="pathway">
    <text evidence="1 8">Cofactor biosynthesis; tetrahydrofolate biosynthesis; 5,6,7,8-tetrahydrofolate from 7,8-dihydrofolate: step 1/1.</text>
</comment>
<gene>
    <name evidence="10" type="ordered locus">Weevi_0641</name>
</gene>
<reference evidence="10 11" key="1">
    <citation type="journal article" date="2011" name="Stand. Genomic Sci.">
        <title>Complete genome sequence of Weeksella virosa type strain (9751).</title>
        <authorList>
            <person name="Lang E."/>
            <person name="Teshima H."/>
            <person name="Lucas S."/>
            <person name="Lapidus A."/>
            <person name="Hammon N."/>
            <person name="Deshpande S."/>
            <person name="Nolan M."/>
            <person name="Cheng J.F."/>
            <person name="Pitluck S."/>
            <person name="Liolios K."/>
            <person name="Pagani I."/>
            <person name="Mikhailova N."/>
            <person name="Ivanova N."/>
            <person name="Mavromatis K."/>
            <person name="Pati A."/>
            <person name="Tapia R."/>
            <person name="Han C."/>
            <person name="Goodwin L."/>
            <person name="Chen A."/>
            <person name="Palaniappan K."/>
            <person name="Land M."/>
            <person name="Hauser L."/>
            <person name="Chang Y.J."/>
            <person name="Jeffries C.D."/>
            <person name="Brambilla E.M."/>
            <person name="Kopitz M."/>
            <person name="Rohde M."/>
            <person name="Goker M."/>
            <person name="Tindall B.J."/>
            <person name="Detter J.C."/>
            <person name="Woyke T."/>
            <person name="Bristow J."/>
            <person name="Eisen J.A."/>
            <person name="Markowitz V."/>
            <person name="Hugenholtz P."/>
            <person name="Klenk H.P."/>
            <person name="Kyrpides N.C."/>
        </authorList>
    </citation>
    <scope>NUCLEOTIDE SEQUENCE [LARGE SCALE GENOMIC DNA]</scope>
    <source>
        <strain evidence="11">ATCC 43766 / DSM 16922 / JCM 21250 / NBRC 16016 / NCTC 11634 / CL345/78</strain>
    </source>
</reference>
<reference evidence="11" key="2">
    <citation type="journal article" date="2011" name="Stand. Genomic Sci.">
        <title>Complete genome sequence of Weeksella virosa type strain (9751T).</title>
        <authorList>
            <person name="Lang E."/>
            <person name="Teshima H."/>
            <person name="Lucas S."/>
            <person name="Lapidus A."/>
            <person name="Hammon N."/>
            <person name="Deshpande S."/>
            <person name="Nolan M."/>
            <person name="Cheng J."/>
            <person name="Pitluck S."/>
            <person name="Liolios K."/>
            <person name="Pagani I."/>
            <person name="Mikhailova N."/>
            <person name="Ivanova N."/>
            <person name="Mavromatis K."/>
            <person name="Pati A."/>
            <person name="Tapia R."/>
            <person name="Han C."/>
            <person name="Goodwin L."/>
            <person name="Chen A."/>
            <person name="Palaniappan K."/>
            <person name="Land M."/>
            <person name="Hauser L."/>
            <person name="Chang Y."/>
            <person name="Jeffries C."/>
            <person name="Brambilla E."/>
            <person name="Kopitz M."/>
            <person name="Rohde M."/>
            <person name="Goker M."/>
            <person name="Tindall B."/>
            <person name="Detter J."/>
            <person name="Woyke T."/>
            <person name="Bristow J."/>
            <person name="Eisen J."/>
            <person name="Markowitz V."/>
            <person name="Hugenholtz P."/>
            <person name="Klenk H."/>
            <person name="Kyrpides N."/>
        </authorList>
    </citation>
    <scope>NUCLEOTIDE SEQUENCE [LARGE SCALE GENOMIC DNA]</scope>
    <source>
        <strain evidence="11">ATCC 43766 / DSM 16922 / JCM 21250 / NBRC 16016 / NCTC 11634 / CL345/78</strain>
    </source>
</reference>
<dbReference type="OrthoDB" id="9804315at2"/>
<dbReference type="GO" id="GO:0070401">
    <property type="term" value="F:NADP+ binding"/>
    <property type="evidence" value="ECO:0007669"/>
    <property type="project" value="UniProtKB-ARBA"/>
</dbReference>
<dbReference type="RefSeq" id="WP_013597750.1">
    <property type="nucleotide sequence ID" value="NC_015144.1"/>
</dbReference>
<proteinExistence type="inferred from homology"/>
<dbReference type="GO" id="GO:0004146">
    <property type="term" value="F:dihydrofolate reductase activity"/>
    <property type="evidence" value="ECO:0007669"/>
    <property type="project" value="UniProtKB-EC"/>
</dbReference>
<feature type="domain" description="DHFR" evidence="9">
    <location>
        <begin position="1"/>
        <end position="160"/>
    </location>
</feature>
<comment type="similarity">
    <text evidence="2 8">Belongs to the dihydrofolate reductase family.</text>
</comment>
<dbReference type="GO" id="GO:0046655">
    <property type="term" value="P:folic acid metabolic process"/>
    <property type="evidence" value="ECO:0007669"/>
    <property type="project" value="TreeGrafter"/>
</dbReference>
<evidence type="ECO:0000256" key="7">
    <source>
        <dbReference type="ARBA" id="ARBA00025067"/>
    </source>
</evidence>
<comment type="function">
    <text evidence="7 8">Key enzyme in folate metabolism. Catalyzes an essential reaction for de novo glycine and purine synthesis, and for DNA precursor synthesis.</text>
</comment>
<dbReference type="GO" id="GO:0046452">
    <property type="term" value="P:dihydrofolate metabolic process"/>
    <property type="evidence" value="ECO:0007669"/>
    <property type="project" value="TreeGrafter"/>
</dbReference>
<keyword evidence="4 8" id="KW-0554">One-carbon metabolism</keyword>
<sequence length="161" mass="18922">MLHLVVAIASNHAIGKGNQMLWHLPKDFLHFKKITTGHPIIMGRKTFESIGRPLPNRVNIVISRDRNYSADGIQVVHSLREAIEKGYKLDEDLYVIGGGEIYRQAMEFADKIYLTEVHHEFEGDTFFPEIDDEKWVEVDREHHLKDDKHLYSYDFVEYLRR</sequence>
<dbReference type="GO" id="GO:0006730">
    <property type="term" value="P:one-carbon metabolic process"/>
    <property type="evidence" value="ECO:0007669"/>
    <property type="project" value="UniProtKB-KW"/>
</dbReference>
<dbReference type="EMBL" id="CP002455">
    <property type="protein sequence ID" value="ADX67358.1"/>
    <property type="molecule type" value="Genomic_DNA"/>
</dbReference>
<dbReference type="PANTHER" id="PTHR48069:SF3">
    <property type="entry name" value="DIHYDROFOLATE REDUCTASE"/>
    <property type="match status" value="1"/>
</dbReference>
<evidence type="ECO:0000313" key="10">
    <source>
        <dbReference type="EMBL" id="ADX67358.1"/>
    </source>
</evidence>
<dbReference type="InterPro" id="IPR024072">
    <property type="entry name" value="DHFR-like_dom_sf"/>
</dbReference>
<dbReference type="PROSITE" id="PS51330">
    <property type="entry name" value="DHFR_2"/>
    <property type="match status" value="1"/>
</dbReference>
<accession>F0P011</accession>
<dbReference type="HOGENOM" id="CLU_043966_5_1_10"/>
<dbReference type="eggNOG" id="COG0262">
    <property type="taxonomic scope" value="Bacteria"/>
</dbReference>
<dbReference type="AlphaFoldDB" id="F0P011"/>
<dbReference type="PIRSF" id="PIRSF000194">
    <property type="entry name" value="DHFR"/>
    <property type="match status" value="1"/>
</dbReference>
<dbReference type="PANTHER" id="PTHR48069">
    <property type="entry name" value="DIHYDROFOLATE REDUCTASE"/>
    <property type="match status" value="1"/>
</dbReference>
<dbReference type="Proteomes" id="UP000008641">
    <property type="component" value="Chromosome"/>
</dbReference>
<name>F0P011_WEEVC</name>
<evidence type="ECO:0000256" key="5">
    <source>
        <dbReference type="ARBA" id="ARBA00022857"/>
    </source>
</evidence>
<organism evidence="10 11">
    <name type="scientific">Weeksella virosa (strain ATCC 43766 / DSM 16922 / JCM 21250 / CCUG 30538 / CDC 9751 / IAM 14551 / NBRC 16016 / NCTC 11634 / CL345/78)</name>
    <dbReference type="NCBI Taxonomy" id="865938"/>
    <lineage>
        <taxon>Bacteria</taxon>
        <taxon>Pseudomonadati</taxon>
        <taxon>Bacteroidota</taxon>
        <taxon>Flavobacteriia</taxon>
        <taxon>Flavobacteriales</taxon>
        <taxon>Weeksellaceae</taxon>
        <taxon>Weeksella</taxon>
    </lineage>
</organism>
<evidence type="ECO:0000256" key="4">
    <source>
        <dbReference type="ARBA" id="ARBA00022563"/>
    </source>
</evidence>
<evidence type="ECO:0000256" key="8">
    <source>
        <dbReference type="PIRNR" id="PIRNR000194"/>
    </source>
</evidence>
<evidence type="ECO:0000256" key="6">
    <source>
        <dbReference type="ARBA" id="ARBA00023002"/>
    </source>
</evidence>
<dbReference type="UniPathway" id="UPA00077">
    <property type="reaction ID" value="UER00158"/>
</dbReference>
<keyword evidence="11" id="KW-1185">Reference proteome</keyword>
<dbReference type="InterPro" id="IPR012259">
    <property type="entry name" value="DHFR"/>
</dbReference>
<dbReference type="Pfam" id="PF00186">
    <property type="entry name" value="DHFR_1"/>
    <property type="match status" value="1"/>
</dbReference>
<dbReference type="GO" id="GO:0046654">
    <property type="term" value="P:tetrahydrofolate biosynthetic process"/>
    <property type="evidence" value="ECO:0007669"/>
    <property type="project" value="UniProtKB-UniPathway"/>
</dbReference>
<dbReference type="EC" id="1.5.1.3" evidence="3 8"/>
<dbReference type="SUPFAM" id="SSF53597">
    <property type="entry name" value="Dihydrofolate reductase-like"/>
    <property type="match status" value="1"/>
</dbReference>
<keyword evidence="6 8" id="KW-0560">Oxidoreductase</keyword>
<dbReference type="GO" id="GO:0005829">
    <property type="term" value="C:cytosol"/>
    <property type="evidence" value="ECO:0007669"/>
    <property type="project" value="TreeGrafter"/>
</dbReference>
<dbReference type="InterPro" id="IPR001796">
    <property type="entry name" value="DHFR_dom"/>
</dbReference>
<protein>
    <recommendedName>
        <fullName evidence="3 8">Dihydrofolate reductase</fullName>
        <ecNumber evidence="3 8">1.5.1.3</ecNumber>
    </recommendedName>
</protein>